<sequence length="79" mass="8677">MVANTTEASNRRSITITSESFYLDKHIPSVSTDSSKRMAPTYSGVNRSASGEKDAKANFLLQNVIRAKEKSGMHIKLDS</sequence>
<dbReference type="KEGG" id="gtt:GUITHDRAFT_105890"/>
<organism evidence="2">
    <name type="scientific">Guillardia theta (strain CCMP2712)</name>
    <name type="common">Cryptophyte</name>
    <dbReference type="NCBI Taxonomy" id="905079"/>
    <lineage>
        <taxon>Eukaryota</taxon>
        <taxon>Cryptophyceae</taxon>
        <taxon>Pyrenomonadales</taxon>
        <taxon>Geminigeraceae</taxon>
        <taxon>Guillardia</taxon>
    </lineage>
</organism>
<dbReference type="EMBL" id="JH992986">
    <property type="protein sequence ID" value="EKX48283.1"/>
    <property type="molecule type" value="Genomic_DNA"/>
</dbReference>
<accession>L1JIE9</accession>
<gene>
    <name evidence="2" type="ORF">GUITHDRAFT_105890</name>
</gene>
<evidence type="ECO:0000313" key="3">
    <source>
        <dbReference type="EnsemblProtists" id="EKX48283"/>
    </source>
</evidence>
<dbReference type="GeneID" id="17304893"/>
<reference evidence="2 4" key="1">
    <citation type="journal article" date="2012" name="Nature">
        <title>Algal genomes reveal evolutionary mosaicism and the fate of nucleomorphs.</title>
        <authorList>
            <consortium name="DOE Joint Genome Institute"/>
            <person name="Curtis B.A."/>
            <person name="Tanifuji G."/>
            <person name="Burki F."/>
            <person name="Gruber A."/>
            <person name="Irimia M."/>
            <person name="Maruyama S."/>
            <person name="Arias M.C."/>
            <person name="Ball S.G."/>
            <person name="Gile G.H."/>
            <person name="Hirakawa Y."/>
            <person name="Hopkins J.F."/>
            <person name="Kuo A."/>
            <person name="Rensing S.A."/>
            <person name="Schmutz J."/>
            <person name="Symeonidi A."/>
            <person name="Elias M."/>
            <person name="Eveleigh R.J."/>
            <person name="Herman E.K."/>
            <person name="Klute M.J."/>
            <person name="Nakayama T."/>
            <person name="Obornik M."/>
            <person name="Reyes-Prieto A."/>
            <person name="Armbrust E.V."/>
            <person name="Aves S.J."/>
            <person name="Beiko R.G."/>
            <person name="Coutinho P."/>
            <person name="Dacks J.B."/>
            <person name="Durnford D.G."/>
            <person name="Fast N.M."/>
            <person name="Green B.R."/>
            <person name="Grisdale C.J."/>
            <person name="Hempel F."/>
            <person name="Henrissat B."/>
            <person name="Hoppner M.P."/>
            <person name="Ishida K."/>
            <person name="Kim E."/>
            <person name="Koreny L."/>
            <person name="Kroth P.G."/>
            <person name="Liu Y."/>
            <person name="Malik S.B."/>
            <person name="Maier U.G."/>
            <person name="McRose D."/>
            <person name="Mock T."/>
            <person name="Neilson J.A."/>
            <person name="Onodera N.T."/>
            <person name="Poole A.M."/>
            <person name="Pritham E.J."/>
            <person name="Richards T.A."/>
            <person name="Rocap G."/>
            <person name="Roy S.W."/>
            <person name="Sarai C."/>
            <person name="Schaack S."/>
            <person name="Shirato S."/>
            <person name="Slamovits C.H."/>
            <person name="Spencer D.F."/>
            <person name="Suzuki S."/>
            <person name="Worden A.Z."/>
            <person name="Zauner S."/>
            <person name="Barry K."/>
            <person name="Bell C."/>
            <person name="Bharti A.K."/>
            <person name="Crow J.A."/>
            <person name="Grimwood J."/>
            <person name="Kramer R."/>
            <person name="Lindquist E."/>
            <person name="Lucas S."/>
            <person name="Salamov A."/>
            <person name="McFadden G.I."/>
            <person name="Lane C.E."/>
            <person name="Keeling P.J."/>
            <person name="Gray M.W."/>
            <person name="Grigoriev I.V."/>
            <person name="Archibald J.M."/>
        </authorList>
    </citation>
    <scope>NUCLEOTIDE SEQUENCE</scope>
    <source>
        <strain evidence="2 4">CCMP2712</strain>
    </source>
</reference>
<evidence type="ECO:0000256" key="1">
    <source>
        <dbReference type="SAM" id="MobiDB-lite"/>
    </source>
</evidence>
<name>L1JIE9_GUITC</name>
<dbReference type="Proteomes" id="UP000011087">
    <property type="component" value="Unassembled WGS sequence"/>
</dbReference>
<reference evidence="4" key="2">
    <citation type="submission" date="2012-11" db="EMBL/GenBank/DDBJ databases">
        <authorList>
            <person name="Kuo A."/>
            <person name="Curtis B.A."/>
            <person name="Tanifuji G."/>
            <person name="Burki F."/>
            <person name="Gruber A."/>
            <person name="Irimia M."/>
            <person name="Maruyama S."/>
            <person name="Arias M.C."/>
            <person name="Ball S.G."/>
            <person name="Gile G.H."/>
            <person name="Hirakawa Y."/>
            <person name="Hopkins J.F."/>
            <person name="Rensing S.A."/>
            <person name="Schmutz J."/>
            <person name="Symeonidi A."/>
            <person name="Elias M."/>
            <person name="Eveleigh R.J."/>
            <person name="Herman E.K."/>
            <person name="Klute M.J."/>
            <person name="Nakayama T."/>
            <person name="Obornik M."/>
            <person name="Reyes-Prieto A."/>
            <person name="Armbrust E.V."/>
            <person name="Aves S.J."/>
            <person name="Beiko R.G."/>
            <person name="Coutinho P."/>
            <person name="Dacks J.B."/>
            <person name="Durnford D.G."/>
            <person name="Fast N.M."/>
            <person name="Green B.R."/>
            <person name="Grisdale C."/>
            <person name="Hempe F."/>
            <person name="Henrissat B."/>
            <person name="Hoppner M.P."/>
            <person name="Ishida K.-I."/>
            <person name="Kim E."/>
            <person name="Koreny L."/>
            <person name="Kroth P.G."/>
            <person name="Liu Y."/>
            <person name="Malik S.-B."/>
            <person name="Maier U.G."/>
            <person name="McRose D."/>
            <person name="Mock T."/>
            <person name="Neilson J.A."/>
            <person name="Onodera N.T."/>
            <person name="Poole A.M."/>
            <person name="Pritham E.J."/>
            <person name="Richards T.A."/>
            <person name="Rocap G."/>
            <person name="Roy S.W."/>
            <person name="Sarai C."/>
            <person name="Schaack S."/>
            <person name="Shirato S."/>
            <person name="Slamovits C.H."/>
            <person name="Spencer D.F."/>
            <person name="Suzuki S."/>
            <person name="Worden A.Z."/>
            <person name="Zauner S."/>
            <person name="Barry K."/>
            <person name="Bell C."/>
            <person name="Bharti A.K."/>
            <person name="Crow J.A."/>
            <person name="Grimwood J."/>
            <person name="Kramer R."/>
            <person name="Lindquist E."/>
            <person name="Lucas S."/>
            <person name="Salamov A."/>
            <person name="McFadden G.I."/>
            <person name="Lane C.E."/>
            <person name="Keeling P.J."/>
            <person name="Gray M.W."/>
            <person name="Grigoriev I.V."/>
            <person name="Archibald J.M."/>
        </authorList>
    </citation>
    <scope>NUCLEOTIDE SEQUENCE</scope>
    <source>
        <strain evidence="4">CCMP2712</strain>
    </source>
</reference>
<evidence type="ECO:0000313" key="4">
    <source>
        <dbReference type="Proteomes" id="UP000011087"/>
    </source>
</evidence>
<dbReference type="HOGENOM" id="CLU_2611095_0_0_1"/>
<dbReference type="RefSeq" id="XP_005835263.1">
    <property type="nucleotide sequence ID" value="XM_005835206.1"/>
</dbReference>
<keyword evidence="4" id="KW-1185">Reference proteome</keyword>
<dbReference type="PaxDb" id="55529-EKX48283"/>
<evidence type="ECO:0000313" key="2">
    <source>
        <dbReference type="EMBL" id="EKX48283.1"/>
    </source>
</evidence>
<feature type="region of interest" description="Disordered" evidence="1">
    <location>
        <begin position="31"/>
        <end position="51"/>
    </location>
</feature>
<dbReference type="AlphaFoldDB" id="L1JIE9"/>
<reference evidence="3" key="3">
    <citation type="submission" date="2016-03" db="UniProtKB">
        <authorList>
            <consortium name="EnsemblProtists"/>
        </authorList>
    </citation>
    <scope>IDENTIFICATION</scope>
</reference>
<protein>
    <submittedName>
        <fullName evidence="2 3">Uncharacterized protein</fullName>
    </submittedName>
</protein>
<dbReference type="EnsemblProtists" id="EKX48283">
    <property type="protein sequence ID" value="EKX48283"/>
    <property type="gene ID" value="GUITHDRAFT_105890"/>
</dbReference>
<proteinExistence type="predicted"/>